<evidence type="ECO:0000313" key="1">
    <source>
        <dbReference type="EMBL" id="GIJ01997.1"/>
    </source>
</evidence>
<gene>
    <name evidence="1" type="ORF">Sya03_13490</name>
</gene>
<dbReference type="SUPFAM" id="SSF53756">
    <property type="entry name" value="UDP-Glycosyltransferase/glycogen phosphorylase"/>
    <property type="match status" value="1"/>
</dbReference>
<dbReference type="RefSeq" id="WP_203937321.1">
    <property type="nucleotide sequence ID" value="NZ_BAAAGJ010000005.1"/>
</dbReference>
<organism evidence="1 2">
    <name type="scientific">Spirilliplanes yamanashiensis</name>
    <dbReference type="NCBI Taxonomy" id="42233"/>
    <lineage>
        <taxon>Bacteria</taxon>
        <taxon>Bacillati</taxon>
        <taxon>Actinomycetota</taxon>
        <taxon>Actinomycetes</taxon>
        <taxon>Micromonosporales</taxon>
        <taxon>Micromonosporaceae</taxon>
        <taxon>Spirilliplanes</taxon>
    </lineage>
</organism>
<name>A0A8J3Y609_9ACTN</name>
<dbReference type="GO" id="GO:0016757">
    <property type="term" value="F:glycosyltransferase activity"/>
    <property type="evidence" value="ECO:0007669"/>
    <property type="project" value="TreeGrafter"/>
</dbReference>
<protein>
    <submittedName>
        <fullName evidence="1">UDP-2,4-diacetamido-2,4,6-trideoxy-beta-L-altropy ranose hydrolase</fullName>
    </submittedName>
</protein>
<dbReference type="EMBL" id="BOOY01000007">
    <property type="protein sequence ID" value="GIJ01997.1"/>
    <property type="molecule type" value="Genomic_DNA"/>
</dbReference>
<dbReference type="PANTHER" id="PTHR21015">
    <property type="entry name" value="UDP-N-ACETYLGLUCOSAMINE--N-ACETYLMURAMYL-(PENTAPEPTIDE) PYROPHOSPHORYL-UNDECAPRENOL N-ACETYLGLUCOSAMINE TRANSFERASE 1"/>
    <property type="match status" value="1"/>
</dbReference>
<dbReference type="Proteomes" id="UP000652013">
    <property type="component" value="Unassembled WGS sequence"/>
</dbReference>
<sequence>MRVGIRCDAGGLRGVGHLVRCVALAEELAARGAAVTFFGEVDLPWAAGQLTARGLPLRPPGELAGDAVVLDSYTLDPAVGAGLRAAGVRTCAIVDGDLRGQVADLYVDQNLDAELLAPALPPGATRLAGLRYALLRTAVRERRPAAPRAARPGPPRVVCFFGGTDAYRAAPVLARLLAATGAPCDATIVAADASLRAELAAVPPAPGQAFTVVDPTDELPALLAAADLAVSASGTSTWELLCLGVPAALVWVVDNQELGYDRTVAAGLAAGLGRLGALEPSAVATLRALLTDPAARAALAAKAFGAVDGRGVERVADALLQG</sequence>
<keyword evidence="2" id="KW-1185">Reference proteome</keyword>
<dbReference type="GO" id="GO:0016787">
    <property type="term" value="F:hydrolase activity"/>
    <property type="evidence" value="ECO:0007669"/>
    <property type="project" value="UniProtKB-KW"/>
</dbReference>
<dbReference type="Gene3D" id="3.40.50.11190">
    <property type="match status" value="1"/>
</dbReference>
<keyword evidence="1" id="KW-0378">Hydrolase</keyword>
<comment type="caution">
    <text evidence="1">The sequence shown here is derived from an EMBL/GenBank/DDBJ whole genome shotgun (WGS) entry which is preliminary data.</text>
</comment>
<evidence type="ECO:0000313" key="2">
    <source>
        <dbReference type="Proteomes" id="UP000652013"/>
    </source>
</evidence>
<accession>A0A8J3Y609</accession>
<reference evidence="1" key="1">
    <citation type="submission" date="2021-01" db="EMBL/GenBank/DDBJ databases">
        <title>Whole genome shotgun sequence of Spirilliplanes yamanashiensis NBRC 15828.</title>
        <authorList>
            <person name="Komaki H."/>
            <person name="Tamura T."/>
        </authorList>
    </citation>
    <scope>NUCLEOTIDE SEQUENCE</scope>
    <source>
        <strain evidence="1">NBRC 15828</strain>
    </source>
</reference>
<dbReference type="PANTHER" id="PTHR21015:SF22">
    <property type="entry name" value="GLYCOSYLTRANSFERASE"/>
    <property type="match status" value="1"/>
</dbReference>
<dbReference type="Gene3D" id="3.40.50.2000">
    <property type="entry name" value="Glycogen Phosphorylase B"/>
    <property type="match status" value="1"/>
</dbReference>
<dbReference type="AlphaFoldDB" id="A0A8J3Y609"/>
<proteinExistence type="predicted"/>